<gene>
    <name evidence="2" type="ORF">SAMN04488696_2119</name>
</gene>
<sequence>MPFTPFHFGPAFLLGEIFERKVNLFSILLGSVIIDVRATYCLFTGCRPLHGPLHNFLTATLIALLISWILFSQRNWLTRVTDKLRIEQTYSFISIIAGSIIGTWSHVFLDSFLYTDIIPFWPLSANPLLGMVGSGTIYTLCVISFLPAIVMFTYRYWKRA</sequence>
<evidence type="ECO:0008006" key="4">
    <source>
        <dbReference type="Google" id="ProtNLM"/>
    </source>
</evidence>
<protein>
    <recommendedName>
        <fullName evidence="4">LexA-binding, inner membrane-associated hydrolase</fullName>
    </recommendedName>
</protein>
<evidence type="ECO:0000256" key="1">
    <source>
        <dbReference type="SAM" id="Phobius"/>
    </source>
</evidence>
<dbReference type="OrthoDB" id="271811at2157"/>
<evidence type="ECO:0000313" key="3">
    <source>
        <dbReference type="Proteomes" id="UP000198535"/>
    </source>
</evidence>
<feature type="transmembrane region" description="Helical" evidence="1">
    <location>
        <begin position="135"/>
        <end position="157"/>
    </location>
</feature>
<keyword evidence="1" id="KW-0812">Transmembrane</keyword>
<keyword evidence="3" id="KW-1185">Reference proteome</keyword>
<organism evidence="2 3">
    <name type="scientific">Methanolobus profundi</name>
    <dbReference type="NCBI Taxonomy" id="487685"/>
    <lineage>
        <taxon>Archaea</taxon>
        <taxon>Methanobacteriati</taxon>
        <taxon>Methanobacteriota</taxon>
        <taxon>Stenosarchaea group</taxon>
        <taxon>Methanomicrobia</taxon>
        <taxon>Methanosarcinales</taxon>
        <taxon>Methanosarcinaceae</taxon>
        <taxon>Methanolobus</taxon>
    </lineage>
</organism>
<evidence type="ECO:0000313" key="2">
    <source>
        <dbReference type="EMBL" id="SFM70283.1"/>
    </source>
</evidence>
<keyword evidence="1" id="KW-1133">Transmembrane helix</keyword>
<reference evidence="3" key="1">
    <citation type="submission" date="2016-10" db="EMBL/GenBank/DDBJ databases">
        <authorList>
            <person name="Varghese N."/>
            <person name="Submissions S."/>
        </authorList>
    </citation>
    <scope>NUCLEOTIDE SEQUENCE [LARGE SCALE GENOMIC DNA]</scope>
    <source>
        <strain evidence="3">Mob M</strain>
    </source>
</reference>
<dbReference type="EMBL" id="FOUJ01000004">
    <property type="protein sequence ID" value="SFM70283.1"/>
    <property type="molecule type" value="Genomic_DNA"/>
</dbReference>
<dbReference type="STRING" id="487685.SAMN04488696_2119"/>
<dbReference type="RefSeq" id="WP_091936708.1">
    <property type="nucleotide sequence ID" value="NZ_FOUJ01000004.1"/>
</dbReference>
<feature type="transmembrane region" description="Helical" evidence="1">
    <location>
        <begin position="52"/>
        <end position="71"/>
    </location>
</feature>
<keyword evidence="1" id="KW-0472">Membrane</keyword>
<feature type="transmembrane region" description="Helical" evidence="1">
    <location>
        <begin position="92"/>
        <end position="115"/>
    </location>
</feature>
<dbReference type="Proteomes" id="UP000198535">
    <property type="component" value="Unassembled WGS sequence"/>
</dbReference>
<dbReference type="AlphaFoldDB" id="A0A1I4T122"/>
<proteinExistence type="predicted"/>
<accession>A0A1I4T122</accession>
<name>A0A1I4T122_9EURY</name>